<dbReference type="PRINTS" id="PR00619">
    <property type="entry name" value="GATAZNFINGER"/>
</dbReference>
<evidence type="ECO:0000256" key="4">
    <source>
        <dbReference type="ARBA" id="ARBA00022833"/>
    </source>
</evidence>
<feature type="region of interest" description="Disordered" evidence="9">
    <location>
        <begin position="453"/>
        <end position="481"/>
    </location>
</feature>
<feature type="compositionally biased region" description="Polar residues" evidence="9">
    <location>
        <begin position="935"/>
        <end position="949"/>
    </location>
</feature>
<sequence>MALSGSLSQTAPPSASYVNARASVQSPDANADWTSIFAAPLNPSVFAHLEANGLFGPVPTLGSPASLPVPSFQEGYNAAAHRAHLSSLNISTSVPPSAGATNSWSHLSTVPYTASTAGSSRSSLARSNTAFNPPRSKMFGHAPSMQPVSSSDDLRGQGQRNAAAPPSVSSSYSGSGFPADRPDTCLPPSLWMSRAHDVPVSSSLGRSPIVDAPDAPPSSRSSTAHSPPLSPGTDSKSSILTDIFNDDFFNGVAGTDVSNSSVASPRIGSPELTRPTEEDPEKLKKSDPLATQIWKMYARTKATLPHAQRMENLTWRMMALALKKKKDEDDFATCPKTATPTDLASTGAAEGSSSVSAKAEPVSTPARSDPAPPEEIAPGPRGRRLVKIVGFDGANPDNINEEEDIAMDWRAFSRSRSRTMDWKPASRSHSRHPDMSSSFDQCLLSNTTLDDRYPFHLPGSPQDKPVATSTSSNPRPISGPSLLSVARPSGQFSPLPVSLPSVREEPHHDTAQTTFDEDPRYMNSLNYGAFHAFGHSPLLAPGSLPLMGIRGITKMSSGSSPEQMSYPRHVRKTSFDHTVTKEGLTADMYASGRHQVNGKSFEVFTSLKRRADAPHMESMLRSDPANVDGVAIPQPVEDHYDPHGSPFPSSAFNFSFPSYDSNVYDSSIGSKMDDVHPPDGRFRSTRSSLSGYSPSVGTASGGLSPTFGPINGSEDQMGYHPIMGMGMVYPTLDGGGSAAAATAPHLSSPSYVDPTQILAGVPQDGFGSFTHTSPSSDGWGAAASAQASPEPYTRSNASTPPLSDAYQQQQQSRKFASIKSREQQRKRSWPLNGHGSPHLGHSRSSTRSPEIGLKTEDVVSAPSSQPQPTPAKSNSEDGDLAPILCTNCGTTNTPLWRRDPEGQPLCNACGLFYKLHGVVRPLSLKTDVIKKRNRTSGPPNGSGRRNTGNGLPKLAASSTRPRSQSNASRGGVTTTAAAGPGGAAMKRQRRSSTTMRG</sequence>
<feature type="compositionally biased region" description="Polar residues" evidence="9">
    <location>
        <begin position="115"/>
        <end position="131"/>
    </location>
</feature>
<dbReference type="PROSITE" id="PS00344">
    <property type="entry name" value="GATA_ZN_FINGER_1"/>
    <property type="match status" value="1"/>
</dbReference>
<keyword evidence="7" id="KW-0539">Nucleus</keyword>
<feature type="compositionally biased region" description="Low complexity" evidence="9">
    <location>
        <begin position="162"/>
        <end position="179"/>
    </location>
</feature>
<dbReference type="OrthoDB" id="515401at2759"/>
<dbReference type="Proteomes" id="UP000054144">
    <property type="component" value="Unassembled WGS sequence"/>
</dbReference>
<feature type="region of interest" description="Disordered" evidence="9">
    <location>
        <begin position="255"/>
        <end position="286"/>
    </location>
</feature>
<dbReference type="SMART" id="SM00401">
    <property type="entry name" value="ZnF_GATA"/>
    <property type="match status" value="1"/>
</dbReference>
<evidence type="ECO:0000256" key="5">
    <source>
        <dbReference type="ARBA" id="ARBA00023015"/>
    </source>
</evidence>
<dbReference type="FunFam" id="3.30.50.10:FF:000007">
    <property type="entry name" value="Nitrogen regulatory AreA, N-terminal"/>
    <property type="match status" value="1"/>
</dbReference>
<evidence type="ECO:0000259" key="10">
    <source>
        <dbReference type="PROSITE" id="PS50114"/>
    </source>
</evidence>
<dbReference type="Gene3D" id="3.30.50.10">
    <property type="entry name" value="Erythroid Transcription Factor GATA-1, subunit A"/>
    <property type="match status" value="1"/>
</dbReference>
<dbReference type="PANTHER" id="PTHR10071">
    <property type="entry name" value="TRANSCRIPTION FACTOR GATA FAMILY MEMBER"/>
    <property type="match status" value="1"/>
</dbReference>
<dbReference type="GO" id="GO:0000978">
    <property type="term" value="F:RNA polymerase II cis-regulatory region sequence-specific DNA binding"/>
    <property type="evidence" value="ECO:0007669"/>
    <property type="project" value="TreeGrafter"/>
</dbReference>
<comment type="subcellular location">
    <subcellularLocation>
        <location evidence="1">Nucleus</location>
    </subcellularLocation>
</comment>
<feature type="region of interest" description="Disordered" evidence="9">
    <location>
        <begin position="416"/>
        <end position="437"/>
    </location>
</feature>
<evidence type="ECO:0000313" key="12">
    <source>
        <dbReference type="Proteomes" id="UP000054144"/>
    </source>
</evidence>
<evidence type="ECO:0000256" key="3">
    <source>
        <dbReference type="ARBA" id="ARBA00022771"/>
    </source>
</evidence>
<dbReference type="GO" id="GO:0008270">
    <property type="term" value="F:zinc ion binding"/>
    <property type="evidence" value="ECO:0007669"/>
    <property type="project" value="UniProtKB-KW"/>
</dbReference>
<feature type="compositionally biased region" description="Basic and acidic residues" evidence="9">
    <location>
        <begin position="274"/>
        <end position="286"/>
    </location>
</feature>
<dbReference type="GO" id="GO:0000981">
    <property type="term" value="F:DNA-binding transcription factor activity, RNA polymerase II-specific"/>
    <property type="evidence" value="ECO:0007669"/>
    <property type="project" value="TreeGrafter"/>
</dbReference>
<feature type="compositionally biased region" description="Polar residues" evidence="9">
    <location>
        <begin position="685"/>
        <end position="697"/>
    </location>
</feature>
<feature type="region of interest" description="Disordered" evidence="9">
    <location>
        <begin position="670"/>
        <end position="697"/>
    </location>
</feature>
<feature type="compositionally biased region" description="Low complexity" evidence="9">
    <location>
        <begin position="211"/>
        <end position="222"/>
    </location>
</feature>
<accession>A0A0D7AQN6</accession>
<keyword evidence="4" id="KW-0862">Zinc</keyword>
<dbReference type="SUPFAM" id="SSF57716">
    <property type="entry name" value="Glucocorticoid receptor-like (DNA-binding domain)"/>
    <property type="match status" value="1"/>
</dbReference>
<keyword evidence="2" id="KW-0479">Metal-binding</keyword>
<feature type="compositionally biased region" description="Low complexity" evidence="9">
    <location>
        <begin position="860"/>
        <end position="873"/>
    </location>
</feature>
<keyword evidence="6" id="KW-0804">Transcription</keyword>
<name>A0A0D7AQN6_9AGAR</name>
<keyword evidence="5" id="KW-0805">Transcription regulation</keyword>
<dbReference type="EMBL" id="KN881628">
    <property type="protein sequence ID" value="KIY53113.1"/>
    <property type="molecule type" value="Genomic_DNA"/>
</dbReference>
<evidence type="ECO:0000256" key="2">
    <source>
        <dbReference type="ARBA" id="ARBA00022723"/>
    </source>
</evidence>
<feature type="region of interest" description="Disordered" evidence="9">
    <location>
        <begin position="331"/>
        <end position="382"/>
    </location>
</feature>
<dbReference type="Pfam" id="PF08550">
    <property type="entry name" value="GATA_AreA"/>
    <property type="match status" value="1"/>
</dbReference>
<gene>
    <name evidence="11" type="ORF">FISHEDRAFT_55459</name>
</gene>
<dbReference type="GO" id="GO:0005634">
    <property type="term" value="C:nucleus"/>
    <property type="evidence" value="ECO:0007669"/>
    <property type="project" value="UniProtKB-SubCell"/>
</dbReference>
<reference evidence="11 12" key="1">
    <citation type="journal article" date="2015" name="Fungal Genet. Biol.">
        <title>Evolution of novel wood decay mechanisms in Agaricales revealed by the genome sequences of Fistulina hepatica and Cylindrobasidium torrendii.</title>
        <authorList>
            <person name="Floudas D."/>
            <person name="Held B.W."/>
            <person name="Riley R."/>
            <person name="Nagy L.G."/>
            <person name="Koehler G."/>
            <person name="Ransdell A.S."/>
            <person name="Younus H."/>
            <person name="Chow J."/>
            <person name="Chiniquy J."/>
            <person name="Lipzen A."/>
            <person name="Tritt A."/>
            <person name="Sun H."/>
            <person name="Haridas S."/>
            <person name="LaButti K."/>
            <person name="Ohm R.A."/>
            <person name="Kues U."/>
            <person name="Blanchette R.A."/>
            <person name="Grigoriev I.V."/>
            <person name="Minto R.E."/>
            <person name="Hibbett D.S."/>
        </authorList>
    </citation>
    <scope>NUCLEOTIDE SEQUENCE [LARGE SCALE GENOMIC DNA]</scope>
    <source>
        <strain evidence="11 12">ATCC 64428</strain>
    </source>
</reference>
<proteinExistence type="predicted"/>
<dbReference type="GO" id="GO:0000122">
    <property type="term" value="P:negative regulation of transcription by RNA polymerase II"/>
    <property type="evidence" value="ECO:0007669"/>
    <property type="project" value="TreeGrafter"/>
</dbReference>
<evidence type="ECO:0000313" key="11">
    <source>
        <dbReference type="EMBL" id="KIY53113.1"/>
    </source>
</evidence>
<evidence type="ECO:0000256" key="1">
    <source>
        <dbReference type="ARBA" id="ARBA00004123"/>
    </source>
</evidence>
<feature type="compositionally biased region" description="Polar residues" evidence="9">
    <location>
        <begin position="956"/>
        <end position="968"/>
    </location>
</feature>
<feature type="compositionally biased region" description="Polar residues" evidence="9">
    <location>
        <begin position="793"/>
        <end position="814"/>
    </location>
</feature>
<evidence type="ECO:0000256" key="8">
    <source>
        <dbReference type="PROSITE-ProRule" id="PRU00094"/>
    </source>
</evidence>
<dbReference type="InterPro" id="IPR013088">
    <property type="entry name" value="Znf_NHR/GATA"/>
</dbReference>
<dbReference type="GO" id="GO:0045944">
    <property type="term" value="P:positive regulation of transcription by RNA polymerase II"/>
    <property type="evidence" value="ECO:0007669"/>
    <property type="project" value="TreeGrafter"/>
</dbReference>
<feature type="region of interest" description="Disordered" evidence="9">
    <location>
        <begin position="754"/>
        <end position="879"/>
    </location>
</feature>
<dbReference type="CDD" id="cd00202">
    <property type="entry name" value="ZnF_GATA"/>
    <property type="match status" value="1"/>
</dbReference>
<dbReference type="PROSITE" id="PS50114">
    <property type="entry name" value="GATA_ZN_FINGER_2"/>
    <property type="match status" value="1"/>
</dbReference>
<evidence type="ECO:0000256" key="6">
    <source>
        <dbReference type="ARBA" id="ARBA00023163"/>
    </source>
</evidence>
<evidence type="ECO:0000256" key="9">
    <source>
        <dbReference type="SAM" id="MobiDB-lite"/>
    </source>
</evidence>
<dbReference type="AlphaFoldDB" id="A0A0D7AQN6"/>
<dbReference type="Pfam" id="PF00320">
    <property type="entry name" value="GATA"/>
    <property type="match status" value="1"/>
</dbReference>
<feature type="domain" description="GATA-type" evidence="10">
    <location>
        <begin position="885"/>
        <end position="932"/>
    </location>
</feature>
<dbReference type="InterPro" id="IPR000679">
    <property type="entry name" value="Znf_GATA"/>
</dbReference>
<dbReference type="PANTHER" id="PTHR10071:SF281">
    <property type="entry name" value="BOX A-BINDING FACTOR-RELATED"/>
    <property type="match status" value="1"/>
</dbReference>
<feature type="region of interest" description="Disordered" evidence="9">
    <location>
        <begin position="115"/>
        <end position="181"/>
    </location>
</feature>
<feature type="region of interest" description="Disordered" evidence="9">
    <location>
        <begin position="200"/>
        <end position="237"/>
    </location>
</feature>
<organism evidence="11 12">
    <name type="scientific">Fistulina hepatica ATCC 64428</name>
    <dbReference type="NCBI Taxonomy" id="1128425"/>
    <lineage>
        <taxon>Eukaryota</taxon>
        <taxon>Fungi</taxon>
        <taxon>Dikarya</taxon>
        <taxon>Basidiomycota</taxon>
        <taxon>Agaricomycotina</taxon>
        <taxon>Agaricomycetes</taxon>
        <taxon>Agaricomycetidae</taxon>
        <taxon>Agaricales</taxon>
        <taxon>Fistulinaceae</taxon>
        <taxon>Fistulina</taxon>
    </lineage>
</organism>
<keyword evidence="12" id="KW-1185">Reference proteome</keyword>
<protein>
    <recommendedName>
        <fullName evidence="10">GATA-type domain-containing protein</fullName>
    </recommendedName>
</protein>
<keyword evidence="3 8" id="KW-0863">Zinc-finger</keyword>
<evidence type="ECO:0000256" key="7">
    <source>
        <dbReference type="ARBA" id="ARBA00023242"/>
    </source>
</evidence>
<feature type="region of interest" description="Disordered" evidence="9">
    <location>
        <begin position="929"/>
        <end position="997"/>
    </location>
</feature>
<dbReference type="InterPro" id="IPR039355">
    <property type="entry name" value="Transcription_factor_GATA"/>
</dbReference>
<dbReference type="InterPro" id="IPR013860">
    <property type="entry name" value="AreA_GATA"/>
</dbReference>
<feature type="compositionally biased region" description="Basic and acidic residues" evidence="9">
    <location>
        <begin position="671"/>
        <end position="682"/>
    </location>
</feature>